<organism evidence="1 2">
    <name type="scientific">Nibea albiflora</name>
    <name type="common">Yellow drum</name>
    <name type="synonym">Corvina albiflora</name>
    <dbReference type="NCBI Taxonomy" id="240163"/>
    <lineage>
        <taxon>Eukaryota</taxon>
        <taxon>Metazoa</taxon>
        <taxon>Chordata</taxon>
        <taxon>Craniata</taxon>
        <taxon>Vertebrata</taxon>
        <taxon>Euteleostomi</taxon>
        <taxon>Actinopterygii</taxon>
        <taxon>Neopterygii</taxon>
        <taxon>Teleostei</taxon>
        <taxon>Neoteleostei</taxon>
        <taxon>Acanthomorphata</taxon>
        <taxon>Eupercaria</taxon>
        <taxon>Sciaenidae</taxon>
        <taxon>Nibea</taxon>
    </lineage>
</organism>
<dbReference type="EMBL" id="CM024798">
    <property type="protein sequence ID" value="KAG8014115.1"/>
    <property type="molecule type" value="Genomic_DNA"/>
</dbReference>
<accession>A0ACB7FJB2</accession>
<proteinExistence type="predicted"/>
<comment type="caution">
    <text evidence="1">The sequence shown here is derived from an EMBL/GenBank/DDBJ whole genome shotgun (WGS) entry which is preliminary data.</text>
</comment>
<name>A0ACB7FJB2_NIBAL</name>
<keyword evidence="2" id="KW-1185">Reference proteome</keyword>
<gene>
    <name evidence="1" type="primary">CAPN10</name>
    <name evidence="1" type="ORF">GBF38_016426</name>
</gene>
<sequence length="872" mass="98483">MKEECRTESPSGGEALFEDPDFPAEDSSLFCDSSTPIARLQGDIIWLRPQEICQSPALFPDNINLGHAKQGLLGDCWFLCACAFLLKNKHLLNKVFPPDQPQWADGMYRGSFQFRFWQQGDWTEVTIDDRLPCINSTLCFSRCHSPTAFWVALLEKAYAKLHSSYERLWAGQVSEALVDLTGGLAERWSLGDFGSEEEQRPEQDSDQVRRRRLDLNLLYPVKDQCTISCSTHSSPGGAGELGEYHALTVMEWLAVKTVSGSEVLLLRIRNPWGRCCWGGAWIGSGAGWSSVDPVSALDLQARVAEGEYWLDEAEFLSQFDDVTVGYPISEEGHLKSIYTGNLLTHNHQLAGRWMKGLSAGGSRNSSNYGSNPKFWLKVCERGEVLVSLLQHRKWRSTEKYAQKPPEDSENTKHQHYQAIALHMWKVEKKRFNLSRMLNKPPCASTHCHAYEREVVLHGQLESGYYLLIASTYQPGAEARFLIRVFSSSFTSLSALKSPAPSLPLTTDGEWDTSYFRGSWVKGRTAGGSRNFLSHWQNPRFPFTVCDESAVTSGVNVRITLHQSRPETDLQPIGFHIYKLRDGESEQTSPRDEDPVASCVPHCYTQDVSLACCLSPGAYTIVPSTYQPDCSANFTLSLARRIHSLKDDDSGDHDQDQGSPKDSEKEKNEDEDKEQNISKKKMVVPGAGEHPLQYNYTFWYSRRTPGRPASTQSYEQNIKQIGSFASVEQFWRFYSHMIRPGDLTGHSDFHLFKEGIKPMWEDDANKMGGKWIIRLRKGLASRCWENLILAMLGEQFMVGEEICGAVVSVRFQEDIISIWNKTASDQATTARIRDTLRRVLNLPPNTIMEYKTHTDSIKAWEDFHGLVNASGGR</sequence>
<evidence type="ECO:0000313" key="2">
    <source>
        <dbReference type="Proteomes" id="UP000805704"/>
    </source>
</evidence>
<evidence type="ECO:0000313" key="1">
    <source>
        <dbReference type="EMBL" id="KAG8014115.1"/>
    </source>
</evidence>
<protein>
    <submittedName>
        <fullName evidence="1">Calpain-10</fullName>
    </submittedName>
</protein>
<reference evidence="1" key="1">
    <citation type="submission" date="2020-04" db="EMBL/GenBank/DDBJ databases">
        <title>A chromosome-scale assembly and high-density genetic map of the yellow drum (Nibea albiflora) genome.</title>
        <authorList>
            <person name="Xu D."/>
            <person name="Zhang W."/>
            <person name="Chen R."/>
            <person name="Tan P."/>
            <person name="Wang L."/>
            <person name="Song H."/>
            <person name="Tian L."/>
            <person name="Zhu Q."/>
            <person name="Wang B."/>
        </authorList>
    </citation>
    <scope>NUCLEOTIDE SEQUENCE</scope>
    <source>
        <strain evidence="1">ZJHYS-2018</strain>
    </source>
</reference>
<dbReference type="Proteomes" id="UP000805704">
    <property type="component" value="Chromosome 10"/>
</dbReference>